<proteinExistence type="predicted"/>
<sequence>MIEDNVTNAQVFLPEISNLTDEQITGRCLGGRLKIFSPPIGAHRTTRRFVDDKKLKPLNSQNIDRSKAPSVVSTQIFKHKQYMKSLKPLVLILNTLP</sequence>
<gene>
    <name evidence="1" type="ORF">AVEN_122767_1</name>
</gene>
<dbReference type="AlphaFoldDB" id="A0A4Y2U6X9"/>
<organism evidence="1 2">
    <name type="scientific">Araneus ventricosus</name>
    <name type="common">Orbweaver spider</name>
    <name type="synonym">Epeira ventricosa</name>
    <dbReference type="NCBI Taxonomy" id="182803"/>
    <lineage>
        <taxon>Eukaryota</taxon>
        <taxon>Metazoa</taxon>
        <taxon>Ecdysozoa</taxon>
        <taxon>Arthropoda</taxon>
        <taxon>Chelicerata</taxon>
        <taxon>Arachnida</taxon>
        <taxon>Araneae</taxon>
        <taxon>Araneomorphae</taxon>
        <taxon>Entelegynae</taxon>
        <taxon>Araneoidea</taxon>
        <taxon>Araneidae</taxon>
        <taxon>Araneus</taxon>
    </lineage>
</organism>
<keyword evidence="2" id="KW-1185">Reference proteome</keyword>
<dbReference type="Proteomes" id="UP000499080">
    <property type="component" value="Unassembled WGS sequence"/>
</dbReference>
<name>A0A4Y2U6X9_ARAVE</name>
<protein>
    <submittedName>
        <fullName evidence="1">Uncharacterized protein</fullName>
    </submittedName>
</protein>
<reference evidence="1 2" key="1">
    <citation type="journal article" date="2019" name="Sci. Rep.">
        <title>Orb-weaving spider Araneus ventricosus genome elucidates the spidroin gene catalogue.</title>
        <authorList>
            <person name="Kono N."/>
            <person name="Nakamura H."/>
            <person name="Ohtoshi R."/>
            <person name="Moran D.A.P."/>
            <person name="Shinohara A."/>
            <person name="Yoshida Y."/>
            <person name="Fujiwara M."/>
            <person name="Mori M."/>
            <person name="Tomita M."/>
            <person name="Arakawa K."/>
        </authorList>
    </citation>
    <scope>NUCLEOTIDE SEQUENCE [LARGE SCALE GENOMIC DNA]</scope>
</reference>
<evidence type="ECO:0000313" key="2">
    <source>
        <dbReference type="Proteomes" id="UP000499080"/>
    </source>
</evidence>
<accession>A0A4Y2U6X9</accession>
<dbReference type="EMBL" id="BGPR01034142">
    <property type="protein sequence ID" value="GBO08382.1"/>
    <property type="molecule type" value="Genomic_DNA"/>
</dbReference>
<evidence type="ECO:0000313" key="1">
    <source>
        <dbReference type="EMBL" id="GBO08382.1"/>
    </source>
</evidence>
<comment type="caution">
    <text evidence="1">The sequence shown here is derived from an EMBL/GenBank/DDBJ whole genome shotgun (WGS) entry which is preliminary data.</text>
</comment>